<feature type="transmembrane region" description="Helical" evidence="4">
    <location>
        <begin position="33"/>
        <end position="54"/>
    </location>
</feature>
<evidence type="ECO:0000313" key="8">
    <source>
        <dbReference type="EMBL" id="CAF97239.1"/>
    </source>
</evidence>
<feature type="domain" description="Fibronectin type-III" evidence="7">
    <location>
        <begin position="805"/>
        <end position="896"/>
    </location>
</feature>
<dbReference type="Gene3D" id="2.60.40.10">
    <property type="entry name" value="Immunoglobulins"/>
    <property type="match status" value="3"/>
</dbReference>
<dbReference type="EMBL" id="CAAE01014535">
    <property type="protein sequence ID" value="CAF97239.1"/>
    <property type="molecule type" value="Genomic_DNA"/>
</dbReference>
<dbReference type="PANTHER" id="PTHR24020">
    <property type="entry name" value="COLLAGEN ALPHA"/>
    <property type="match status" value="1"/>
</dbReference>
<dbReference type="SUPFAM" id="SSF52058">
    <property type="entry name" value="L domain-like"/>
    <property type="match status" value="1"/>
</dbReference>
<dbReference type="PROSITE" id="PS51450">
    <property type="entry name" value="LRR"/>
    <property type="match status" value="3"/>
</dbReference>
<dbReference type="InterPro" id="IPR002035">
    <property type="entry name" value="VWF_A"/>
</dbReference>
<dbReference type="InterPro" id="IPR050525">
    <property type="entry name" value="ECM_Assembly_Org"/>
</dbReference>
<evidence type="ECO:0000256" key="2">
    <source>
        <dbReference type="ARBA" id="ARBA00022530"/>
    </source>
</evidence>
<name>Q4SQ43_TETNG</name>
<dbReference type="InterPro" id="IPR008145">
    <property type="entry name" value="GK/Ca_channel_bsu"/>
</dbReference>
<keyword evidence="4" id="KW-1133">Transmembrane helix</keyword>
<dbReference type="AlphaFoldDB" id="Q4SQ43"/>
<dbReference type="Pfam" id="PF00092">
    <property type="entry name" value="VWA"/>
    <property type="match status" value="2"/>
</dbReference>
<dbReference type="InterPro" id="IPR008144">
    <property type="entry name" value="Guanylate_kin-like_dom"/>
</dbReference>
<feature type="domain" description="Guanylate kinase-like" evidence="5">
    <location>
        <begin position="275"/>
        <end position="486"/>
    </location>
</feature>
<evidence type="ECO:0000256" key="3">
    <source>
        <dbReference type="SAM" id="MobiDB-lite"/>
    </source>
</evidence>
<reference evidence="8" key="1">
    <citation type="journal article" date="2004" name="Nature">
        <title>Genome duplication in the teleost fish Tetraodon nigroviridis reveals the early vertebrate proto-karyotype.</title>
        <authorList>
            <person name="Jaillon O."/>
            <person name="Aury J.-M."/>
            <person name="Brunet F."/>
            <person name="Petit J.-L."/>
            <person name="Stange-Thomann N."/>
            <person name="Mauceli E."/>
            <person name="Bouneau L."/>
            <person name="Fischer C."/>
            <person name="Ozouf-Costaz C."/>
            <person name="Bernot A."/>
            <person name="Nicaud S."/>
            <person name="Jaffe D."/>
            <person name="Fisher S."/>
            <person name="Lutfalla G."/>
            <person name="Dossat C."/>
            <person name="Segurens B."/>
            <person name="Dasilva C."/>
            <person name="Salanoubat M."/>
            <person name="Levy M."/>
            <person name="Boudet N."/>
            <person name="Castellano S."/>
            <person name="Anthouard V."/>
            <person name="Jubin C."/>
            <person name="Castelli V."/>
            <person name="Katinka M."/>
            <person name="Vacherie B."/>
            <person name="Biemont C."/>
            <person name="Skalli Z."/>
            <person name="Cattolico L."/>
            <person name="Poulain J."/>
            <person name="De Berardinis V."/>
            <person name="Cruaud C."/>
            <person name="Duprat S."/>
            <person name="Brottier P."/>
            <person name="Coutanceau J.-P."/>
            <person name="Gouzy J."/>
            <person name="Parra G."/>
            <person name="Lardier G."/>
            <person name="Chapple C."/>
            <person name="McKernan K.J."/>
            <person name="McEwan P."/>
            <person name="Bosak S."/>
            <person name="Kellis M."/>
            <person name="Volff J.-N."/>
            <person name="Guigo R."/>
            <person name="Zody M.C."/>
            <person name="Mesirov J."/>
            <person name="Lindblad-Toh K."/>
            <person name="Birren B."/>
            <person name="Nusbaum C."/>
            <person name="Kahn D."/>
            <person name="Robinson-Rechavi M."/>
            <person name="Laudet V."/>
            <person name="Schachter V."/>
            <person name="Quetier F."/>
            <person name="Saurin W."/>
            <person name="Scarpelli C."/>
            <person name="Wincker P."/>
            <person name="Lander E.S."/>
            <person name="Weissenbach J."/>
            <person name="Roest Crollius H."/>
        </authorList>
    </citation>
    <scope>NUCLEOTIDE SEQUENCE [LARGE SCALE GENOMIC DNA]</scope>
</reference>
<dbReference type="PROSITE" id="PS50234">
    <property type="entry name" value="VWFA"/>
    <property type="match status" value="1"/>
</dbReference>
<dbReference type="Pfam" id="PF00041">
    <property type="entry name" value="fn3"/>
    <property type="match status" value="1"/>
</dbReference>
<reference evidence="8" key="2">
    <citation type="submission" date="2004-02" db="EMBL/GenBank/DDBJ databases">
        <authorList>
            <consortium name="Genoscope"/>
            <consortium name="Whitehead Institute Centre for Genome Research"/>
        </authorList>
    </citation>
    <scope>NUCLEOTIDE SEQUENCE</scope>
</reference>
<dbReference type="InterPro" id="IPR003961">
    <property type="entry name" value="FN3_dom"/>
</dbReference>
<dbReference type="CDD" id="cd00071">
    <property type="entry name" value="GMPK"/>
    <property type="match status" value="1"/>
</dbReference>
<dbReference type="SUPFAM" id="SSF53300">
    <property type="entry name" value="vWA-like"/>
    <property type="match status" value="2"/>
</dbReference>
<dbReference type="Pfam" id="PF14580">
    <property type="entry name" value="LRR_9"/>
    <property type="match status" value="1"/>
</dbReference>
<keyword evidence="4" id="KW-0472">Membrane</keyword>
<evidence type="ECO:0000259" key="7">
    <source>
        <dbReference type="PROSITE" id="PS50853"/>
    </source>
</evidence>
<dbReference type="CDD" id="cd00063">
    <property type="entry name" value="FN3"/>
    <property type="match status" value="2"/>
</dbReference>
<evidence type="ECO:0000256" key="4">
    <source>
        <dbReference type="SAM" id="Phobius"/>
    </source>
</evidence>
<dbReference type="Gene3D" id="3.40.50.300">
    <property type="entry name" value="P-loop containing nucleotide triphosphate hydrolases"/>
    <property type="match status" value="1"/>
</dbReference>
<proteinExistence type="predicted"/>
<dbReference type="InterPro" id="IPR001611">
    <property type="entry name" value="Leu-rich_rpt"/>
</dbReference>
<feature type="domain" description="VWFA" evidence="6">
    <location>
        <begin position="462"/>
        <end position="636"/>
    </location>
</feature>
<evidence type="ECO:0000259" key="6">
    <source>
        <dbReference type="PROSITE" id="PS50234"/>
    </source>
</evidence>
<dbReference type="InterPro" id="IPR032675">
    <property type="entry name" value="LRR_dom_sf"/>
</dbReference>
<dbReference type="OrthoDB" id="6334211at2759"/>
<dbReference type="InterPro" id="IPR036465">
    <property type="entry name" value="vWFA_dom_sf"/>
</dbReference>
<feature type="compositionally biased region" description="Polar residues" evidence="3">
    <location>
        <begin position="952"/>
        <end position="964"/>
    </location>
</feature>
<feature type="compositionally biased region" description="Low complexity" evidence="3">
    <location>
        <begin position="982"/>
        <end position="998"/>
    </location>
</feature>
<dbReference type="SUPFAM" id="SSF49265">
    <property type="entry name" value="Fibronectin type III"/>
    <property type="match status" value="3"/>
</dbReference>
<accession>Q4SQ43</accession>
<dbReference type="InterPro" id="IPR013783">
    <property type="entry name" value="Ig-like_fold"/>
</dbReference>
<dbReference type="KEGG" id="tng:GSTEN00014533G001"/>
<dbReference type="PROSITE" id="PS50853">
    <property type="entry name" value="FN3"/>
    <property type="match status" value="2"/>
</dbReference>
<gene>
    <name evidence="8" type="ORF">GSTENG00014533001</name>
</gene>
<dbReference type="SMART" id="SM00060">
    <property type="entry name" value="FN3"/>
    <property type="match status" value="3"/>
</dbReference>
<evidence type="ECO:0000259" key="5">
    <source>
        <dbReference type="PROSITE" id="PS50052"/>
    </source>
</evidence>
<evidence type="ECO:0000256" key="1">
    <source>
        <dbReference type="ARBA" id="ARBA00004498"/>
    </source>
</evidence>
<dbReference type="FunFam" id="3.30.63.10:FF:000002">
    <property type="entry name" value="Guanylate kinase 1"/>
    <property type="match status" value="1"/>
</dbReference>
<dbReference type="PROSITE" id="PS50052">
    <property type="entry name" value="GUANYLATE_KINASE_2"/>
    <property type="match status" value="1"/>
</dbReference>
<keyword evidence="2" id="KW-0272">Extracellular matrix</keyword>
<dbReference type="SUPFAM" id="SSF52540">
    <property type="entry name" value="P-loop containing nucleoside triphosphate hydrolases"/>
    <property type="match status" value="1"/>
</dbReference>
<dbReference type="Gene3D" id="3.40.50.410">
    <property type="entry name" value="von Willebrand factor, type A domain"/>
    <property type="match status" value="2"/>
</dbReference>
<protein>
    <submittedName>
        <fullName evidence="8">(spotted green pufferfish) hypothetical protein</fullName>
    </submittedName>
</protein>
<dbReference type="Pfam" id="PF00625">
    <property type="entry name" value="Guanylate_kin"/>
    <property type="match status" value="1"/>
</dbReference>
<dbReference type="Gene3D" id="3.30.63.10">
    <property type="entry name" value="Guanylate Kinase phosphate binding domain"/>
    <property type="match status" value="1"/>
</dbReference>
<dbReference type="InterPro" id="IPR027417">
    <property type="entry name" value="P-loop_NTPase"/>
</dbReference>
<dbReference type="PRINTS" id="PR00453">
    <property type="entry name" value="VWFADOMAIN"/>
</dbReference>
<dbReference type="SMART" id="SM00327">
    <property type="entry name" value="VWA"/>
    <property type="match status" value="1"/>
</dbReference>
<dbReference type="InterPro" id="IPR036116">
    <property type="entry name" value="FN3_sf"/>
</dbReference>
<dbReference type="PANTHER" id="PTHR24020:SF88">
    <property type="entry name" value="COLLAGEN ALPHA-1(VII) CHAIN"/>
    <property type="match status" value="1"/>
</dbReference>
<dbReference type="Gene3D" id="3.80.10.10">
    <property type="entry name" value="Ribonuclease Inhibitor"/>
    <property type="match status" value="1"/>
</dbReference>
<feature type="region of interest" description="Disordered" evidence="3">
    <location>
        <begin position="950"/>
        <end position="998"/>
    </location>
</feature>
<feature type="domain" description="Fibronectin type-III" evidence="7">
    <location>
        <begin position="663"/>
        <end position="760"/>
    </location>
</feature>
<dbReference type="SMART" id="SM00072">
    <property type="entry name" value="GuKc"/>
    <property type="match status" value="1"/>
</dbReference>
<dbReference type="SMART" id="SM00365">
    <property type="entry name" value="LRR_SD22"/>
    <property type="match status" value="3"/>
</dbReference>
<keyword evidence="4" id="KW-0812">Transmembrane</keyword>
<feature type="non-terminal residue" evidence="8">
    <location>
        <position position="1"/>
    </location>
</feature>
<keyword evidence="2" id="KW-0964">Secreted</keyword>
<comment type="subcellular location">
    <subcellularLocation>
        <location evidence="1">Secreted</location>
        <location evidence="1">Extracellular space</location>
        <location evidence="1">Extracellular matrix</location>
    </subcellularLocation>
</comment>
<organism evidence="8">
    <name type="scientific">Tetraodon nigroviridis</name>
    <name type="common">Spotted green pufferfish</name>
    <name type="synonym">Chelonodon nigroviridis</name>
    <dbReference type="NCBI Taxonomy" id="99883"/>
    <lineage>
        <taxon>Eukaryota</taxon>
        <taxon>Metazoa</taxon>
        <taxon>Chordata</taxon>
        <taxon>Craniata</taxon>
        <taxon>Vertebrata</taxon>
        <taxon>Euteleostomi</taxon>
        <taxon>Actinopterygii</taxon>
        <taxon>Neopterygii</taxon>
        <taxon>Teleostei</taxon>
        <taxon>Neoteleostei</taxon>
        <taxon>Acanthomorphata</taxon>
        <taxon>Eupercaria</taxon>
        <taxon>Tetraodontiformes</taxon>
        <taxon>Tetradontoidea</taxon>
        <taxon>Tetraodontidae</taxon>
        <taxon>Tetraodon</taxon>
    </lineage>
</organism>
<comment type="caution">
    <text evidence="8">The sequence shown here is derived from an EMBL/GenBank/DDBJ whole genome shotgun (WGS) entry which is preliminary data.</text>
</comment>
<sequence length="1060" mass="116408">NLKDISVLCDYAHLQKLEVPQNKIKGDLIVQPFPFLLSVLIIIAVTYINFRFVLHQPDAASHYPGCFTQSNLRLFWFPATPESQDNSLGEIGGLEHCCMLAHLNLAHNKISRISGLDSLPLTHLCLSGNQLKVIEGLENLRSLQVLDLSSNRISSLSGLQNLRLLCSINLERNLIGDIQECKHIHDLYLLWDLKLRGNPVQEQPDYRLEVVFLLQHLTMLDEETVTAEEKVSSLNTYDPPMELVAARDHMTHLIYQMMQPQVLYDSTLPCADSPYPMLVLTGPQGCGKRELTHRLCQDLCEFFAYGICHTTRGPYYGEENGVDYHFINQEEFRNMIPMGKFIQTVEYGGHMYGLSRDAVEDVAREGLACCVHMELEELASIRRHEQQVRQAIVGKSPGVYSQLLTRPSPSATLHSHDPFENASSARALSSTVNPLDMAVLRHTLEALKGDQQCKNRTVVQADIVFLVDESWSVGQNSFSHVKDFISAIITSFKDSVVGTEGVRFGVTVFGDVPKMRIALTDYSSQEEVLRAIRDLPYEGRSRRIGDALTFLVQHVFSPVIRRDHGPKIAVLITNGRSDDPVDAAARLVADSGISLFAVGVGGADASELRRMVSEPREEHLLLGADYSALENLLARLSRRVCVTASEPPRPVKMSPTVKVPVVGPRDLQVSELAHSSLRLTWSHATSDVRGYGLVVTPLTSQGHPLHLQQRQMELKAEVSTTVVTDLSPRTEYSLSVYAVYPGLIGDSATITVQTIKLVPVSKLLVQNATTDTVQARWASVRGASGYRLTWQSPDGHIENINLGDTFSFYMIQGLSSGTEYTVTINPIFGDTEGSITAAKIKTCDGKPQSVYLDSSVFSHRIGNLTPKSAYDITIHAVYSNSEGPESSLSQLTGGDQKFSVLSAASNSFTISKLRESSAYRVQISAIVGQREGNPVLVPARTSTVTPHVAPTVASTTEHTSTAPATKSRPTEKPESQLRVTQARGGETSGRSTTSGVTATTAAQRAGKGISFVVEEVFQESLGMRPDAAHVLVLITDGKAQDNVVPPSRIARALGLLSFFF</sequence>